<dbReference type="AlphaFoldDB" id="A0A0U1D018"/>
<dbReference type="PANTHER" id="PTHR44154">
    <property type="entry name" value="QUINONE OXIDOREDUCTASE"/>
    <property type="match status" value="1"/>
</dbReference>
<keyword evidence="1" id="KW-0521">NADP</keyword>
<accession>A0A0U1D018</accession>
<keyword evidence="4" id="KW-1185">Reference proteome</keyword>
<reference evidence="4" key="1">
    <citation type="submission" date="2015-03" db="EMBL/GenBank/DDBJ databases">
        <authorList>
            <person name="Urmite Genomes"/>
        </authorList>
    </citation>
    <scope>NUCLEOTIDE SEQUENCE [LARGE SCALE GENOMIC DNA]</scope>
    <source>
        <strain evidence="4">CSUR P1344</strain>
    </source>
</reference>
<gene>
    <name evidence="3" type="ORF">BN000_00790</name>
</gene>
<evidence type="ECO:0000313" key="4">
    <source>
        <dbReference type="Proteomes" id="UP000199601"/>
    </source>
</evidence>
<feature type="domain" description="Enoyl reductase (ER)" evidence="2">
    <location>
        <begin position="10"/>
        <end position="321"/>
    </location>
</feature>
<dbReference type="Pfam" id="PF00107">
    <property type="entry name" value="ADH_zinc_N"/>
    <property type="match status" value="1"/>
</dbReference>
<protein>
    <submittedName>
        <fullName evidence="3">Putative oxidoreductase</fullName>
    </submittedName>
</protein>
<sequence length="344" mass="35861">MRALRFDRFGDPAVLRVVDVPDPVRTTQEAVIRVRAASVNPSDVKNVAGAMEGTALPRVPGRDFAGVVIDGPPDWQGVAVWGTGGDVGFTRDGSHAELMSVPVGALVRKPEKLSFEEAAAVGVNFVTAWLGAVESAQLLDGETIAVFGVTGGGGGAVAQIAHALGARVIGVSRRVPSPDSPAAAVIDEFVAFDPAADVGADIKRLTGGTGVDVVYDAVGGVTTAAALASLGRRGRLVAISAVGARTVNIDLIDLYRNETRILGSDSRKLDVTESARLLQQISPYFESGKFRPLPIAASYPLDGGVAAYQAVADHIAGRVVIIPEPVEIKRSNYQQVQHNIDQGD</sequence>
<evidence type="ECO:0000313" key="3">
    <source>
        <dbReference type="EMBL" id="CQD04309.1"/>
    </source>
</evidence>
<dbReference type="RefSeq" id="WP_090421318.1">
    <property type="nucleotide sequence ID" value="NZ_CTEC01000001.1"/>
</dbReference>
<dbReference type="SUPFAM" id="SSF50129">
    <property type="entry name" value="GroES-like"/>
    <property type="match status" value="1"/>
</dbReference>
<organism evidence="3 4">
    <name type="scientific">Mycobacterium europaeum</name>
    <dbReference type="NCBI Taxonomy" id="761804"/>
    <lineage>
        <taxon>Bacteria</taxon>
        <taxon>Bacillati</taxon>
        <taxon>Actinomycetota</taxon>
        <taxon>Actinomycetes</taxon>
        <taxon>Mycobacteriales</taxon>
        <taxon>Mycobacteriaceae</taxon>
        <taxon>Mycobacterium</taxon>
        <taxon>Mycobacterium simiae complex</taxon>
    </lineage>
</organism>
<dbReference type="GO" id="GO:0016491">
    <property type="term" value="F:oxidoreductase activity"/>
    <property type="evidence" value="ECO:0007669"/>
    <property type="project" value="InterPro"/>
</dbReference>
<proteinExistence type="predicted"/>
<evidence type="ECO:0000256" key="1">
    <source>
        <dbReference type="ARBA" id="ARBA00022857"/>
    </source>
</evidence>
<dbReference type="Gene3D" id="3.40.50.720">
    <property type="entry name" value="NAD(P)-binding Rossmann-like Domain"/>
    <property type="match status" value="1"/>
</dbReference>
<dbReference type="InterPro" id="IPR013154">
    <property type="entry name" value="ADH-like_N"/>
</dbReference>
<dbReference type="InterPro" id="IPR036291">
    <property type="entry name" value="NAD(P)-bd_dom_sf"/>
</dbReference>
<name>A0A0U1D018_9MYCO</name>
<dbReference type="PANTHER" id="PTHR44154:SF1">
    <property type="entry name" value="QUINONE OXIDOREDUCTASE"/>
    <property type="match status" value="1"/>
</dbReference>
<dbReference type="Gene3D" id="3.90.180.10">
    <property type="entry name" value="Medium-chain alcohol dehydrogenases, catalytic domain"/>
    <property type="match status" value="1"/>
</dbReference>
<evidence type="ECO:0000259" key="2">
    <source>
        <dbReference type="SMART" id="SM00829"/>
    </source>
</evidence>
<dbReference type="Pfam" id="PF08240">
    <property type="entry name" value="ADH_N"/>
    <property type="match status" value="1"/>
</dbReference>
<dbReference type="InterPro" id="IPR011032">
    <property type="entry name" value="GroES-like_sf"/>
</dbReference>
<dbReference type="SUPFAM" id="SSF51735">
    <property type="entry name" value="NAD(P)-binding Rossmann-fold domains"/>
    <property type="match status" value="1"/>
</dbReference>
<dbReference type="InterPro" id="IPR051603">
    <property type="entry name" value="Zinc-ADH_QOR/CCCR"/>
</dbReference>
<dbReference type="EMBL" id="CTEC01000001">
    <property type="protein sequence ID" value="CQD04309.1"/>
    <property type="molecule type" value="Genomic_DNA"/>
</dbReference>
<dbReference type="InterPro" id="IPR020843">
    <property type="entry name" value="ER"/>
</dbReference>
<dbReference type="InterPro" id="IPR013149">
    <property type="entry name" value="ADH-like_C"/>
</dbReference>
<dbReference type="SMART" id="SM00829">
    <property type="entry name" value="PKS_ER"/>
    <property type="match status" value="1"/>
</dbReference>
<dbReference type="Proteomes" id="UP000199601">
    <property type="component" value="Unassembled WGS sequence"/>
</dbReference>